<evidence type="ECO:0000259" key="1">
    <source>
        <dbReference type="PROSITE" id="PS51819"/>
    </source>
</evidence>
<feature type="domain" description="VOC" evidence="1">
    <location>
        <begin position="4"/>
        <end position="119"/>
    </location>
</feature>
<sequence>MLRGLSTVSYFATDLPAATDWYTRLLGVPPYYVVPDAYVEFRIGDYRHELGIVNSRYARHTPTGGAVVYWAVDDVRTTLTRLVDLGATIHEAPEDRGGAGYVTATVLDPFGNILGIMANPHYHEVLATMTTPAQESAPGHHAADPHPA</sequence>
<name>A0A2T0SR23_9PSEU</name>
<dbReference type="Pfam" id="PF00903">
    <property type="entry name" value="Glyoxalase"/>
    <property type="match status" value="1"/>
</dbReference>
<dbReference type="InterPro" id="IPR004360">
    <property type="entry name" value="Glyas_Fos-R_dOase_dom"/>
</dbReference>
<keyword evidence="3" id="KW-1185">Reference proteome</keyword>
<dbReference type="SUPFAM" id="SSF54593">
    <property type="entry name" value="Glyoxalase/Bleomycin resistance protein/Dihydroxybiphenyl dioxygenase"/>
    <property type="match status" value="1"/>
</dbReference>
<gene>
    <name evidence="2" type="ORF">CLV43_113284</name>
</gene>
<dbReference type="InterPro" id="IPR037523">
    <property type="entry name" value="VOC_core"/>
</dbReference>
<organism evidence="2 3">
    <name type="scientific">Umezawaea tangerina</name>
    <dbReference type="NCBI Taxonomy" id="84725"/>
    <lineage>
        <taxon>Bacteria</taxon>
        <taxon>Bacillati</taxon>
        <taxon>Actinomycetota</taxon>
        <taxon>Actinomycetes</taxon>
        <taxon>Pseudonocardiales</taxon>
        <taxon>Pseudonocardiaceae</taxon>
        <taxon>Umezawaea</taxon>
    </lineage>
</organism>
<dbReference type="Gene3D" id="3.10.180.10">
    <property type="entry name" value="2,3-Dihydroxybiphenyl 1,2-Dioxygenase, domain 1"/>
    <property type="match status" value="1"/>
</dbReference>
<reference evidence="2 3" key="1">
    <citation type="submission" date="2018-03" db="EMBL/GenBank/DDBJ databases">
        <title>Genomic Encyclopedia of Archaeal and Bacterial Type Strains, Phase II (KMG-II): from individual species to whole genera.</title>
        <authorList>
            <person name="Goeker M."/>
        </authorList>
    </citation>
    <scope>NUCLEOTIDE SEQUENCE [LARGE SCALE GENOMIC DNA]</scope>
    <source>
        <strain evidence="2 3">DSM 44720</strain>
    </source>
</reference>
<keyword evidence="2" id="KW-0456">Lyase</keyword>
<dbReference type="AlphaFoldDB" id="A0A2T0SR23"/>
<proteinExistence type="predicted"/>
<dbReference type="EMBL" id="PVTF01000013">
    <property type="protein sequence ID" value="PRY35857.1"/>
    <property type="molecule type" value="Genomic_DNA"/>
</dbReference>
<evidence type="ECO:0000313" key="2">
    <source>
        <dbReference type="EMBL" id="PRY35857.1"/>
    </source>
</evidence>
<dbReference type="GO" id="GO:0016829">
    <property type="term" value="F:lyase activity"/>
    <property type="evidence" value="ECO:0007669"/>
    <property type="project" value="UniProtKB-KW"/>
</dbReference>
<dbReference type="OrthoDB" id="4548523at2"/>
<protein>
    <submittedName>
        <fullName evidence="2">Putative enzyme related to lactoylglutathione lyase</fullName>
    </submittedName>
</protein>
<dbReference type="RefSeq" id="WP_106193456.1">
    <property type="nucleotide sequence ID" value="NZ_PVTF01000013.1"/>
</dbReference>
<evidence type="ECO:0000313" key="3">
    <source>
        <dbReference type="Proteomes" id="UP000239494"/>
    </source>
</evidence>
<dbReference type="PROSITE" id="PS51819">
    <property type="entry name" value="VOC"/>
    <property type="match status" value="1"/>
</dbReference>
<dbReference type="InterPro" id="IPR029068">
    <property type="entry name" value="Glyas_Bleomycin-R_OHBP_Dase"/>
</dbReference>
<dbReference type="Proteomes" id="UP000239494">
    <property type="component" value="Unassembled WGS sequence"/>
</dbReference>
<accession>A0A2T0SR23</accession>
<comment type="caution">
    <text evidence="2">The sequence shown here is derived from an EMBL/GenBank/DDBJ whole genome shotgun (WGS) entry which is preliminary data.</text>
</comment>